<evidence type="ECO:0008006" key="3">
    <source>
        <dbReference type="Google" id="ProtNLM"/>
    </source>
</evidence>
<dbReference type="RefSeq" id="WP_284349507.1">
    <property type="nucleotide sequence ID" value="NZ_BRXS01000002.1"/>
</dbReference>
<comment type="caution">
    <text evidence="1">The sequence shown here is derived from an EMBL/GenBank/DDBJ whole genome shotgun (WGS) entry which is preliminary data.</text>
</comment>
<dbReference type="AlphaFoldDB" id="A0AA37Q8M9"/>
<reference evidence="1" key="1">
    <citation type="submission" date="2022-08" db="EMBL/GenBank/DDBJ databases">
        <title>Draft genome sequencing of Roseisolibacter agri AW1220.</title>
        <authorList>
            <person name="Tobiishi Y."/>
            <person name="Tonouchi A."/>
        </authorList>
    </citation>
    <scope>NUCLEOTIDE SEQUENCE</scope>
    <source>
        <strain evidence="1">AW1220</strain>
    </source>
</reference>
<dbReference type="Proteomes" id="UP001161325">
    <property type="component" value="Unassembled WGS sequence"/>
</dbReference>
<organism evidence="1 2">
    <name type="scientific">Roseisolibacter agri</name>
    <dbReference type="NCBI Taxonomy" id="2014610"/>
    <lineage>
        <taxon>Bacteria</taxon>
        <taxon>Pseudomonadati</taxon>
        <taxon>Gemmatimonadota</taxon>
        <taxon>Gemmatimonadia</taxon>
        <taxon>Gemmatimonadales</taxon>
        <taxon>Gemmatimonadaceae</taxon>
        <taxon>Roseisolibacter</taxon>
    </lineage>
</organism>
<proteinExistence type="predicted"/>
<gene>
    <name evidence="1" type="ORF">rosag_15790</name>
</gene>
<protein>
    <recommendedName>
        <fullName evidence="3">Phage virion morphogenesis family protein</fullName>
    </recommendedName>
</protein>
<evidence type="ECO:0000313" key="1">
    <source>
        <dbReference type="EMBL" id="GLC25066.1"/>
    </source>
</evidence>
<keyword evidence="2" id="KW-1185">Reference proteome</keyword>
<sequence length="193" mass="21631">MPELLRLTLRADGIDGIREFALTLRENADDLRPALRVVAENLRRRQRRVFNTEGGETDGGRWSALRPRTITARRNRTGHYAQEPNGERPTRRVLHWTHALRESLVEENAAGSIASVSASTLVYGTMIPYAAAANTRRRFFDFPERFIITDVLQPIQQHLLGRDARLGQGRRTTRRIGATRVPLQAAQAAGGAA</sequence>
<dbReference type="EMBL" id="BRXS01000002">
    <property type="protein sequence ID" value="GLC25066.1"/>
    <property type="molecule type" value="Genomic_DNA"/>
</dbReference>
<name>A0AA37Q8M9_9BACT</name>
<evidence type="ECO:0000313" key="2">
    <source>
        <dbReference type="Proteomes" id="UP001161325"/>
    </source>
</evidence>
<accession>A0AA37Q8M9</accession>